<proteinExistence type="inferred from homology"/>
<dbReference type="Ensembl" id="ENSVURT00010028428.1">
    <property type="protein sequence ID" value="ENSVURP00010024963.1"/>
    <property type="gene ID" value="ENSVURG00010019131.1"/>
</dbReference>
<comment type="similarity">
    <text evidence="4">Belongs to the BRAT1 family.</text>
</comment>
<dbReference type="GO" id="GO:0008428">
    <property type="term" value="F:ribonuclease inhibitor activity"/>
    <property type="evidence" value="ECO:0007669"/>
    <property type="project" value="Ensembl"/>
</dbReference>
<keyword evidence="6" id="KW-1185">Reference proteome</keyword>
<dbReference type="InterPro" id="IPR016024">
    <property type="entry name" value="ARM-type_fold"/>
</dbReference>
<dbReference type="AlphaFoldDB" id="A0A4X2LLX8"/>
<dbReference type="GO" id="GO:0034504">
    <property type="term" value="P:protein localization to nucleus"/>
    <property type="evidence" value="ECO:0007669"/>
    <property type="project" value="Ensembl"/>
</dbReference>
<name>A0A4X2LLX8_VOMUR</name>
<gene>
    <name evidence="5" type="primary">BRAT1</name>
</gene>
<dbReference type="InterPro" id="IPR038904">
    <property type="entry name" value="BRAT1"/>
</dbReference>
<dbReference type="GO" id="GO:0006915">
    <property type="term" value="P:apoptotic process"/>
    <property type="evidence" value="ECO:0007669"/>
    <property type="project" value="Ensembl"/>
</dbReference>
<dbReference type="RefSeq" id="XP_027730918.1">
    <property type="nucleotide sequence ID" value="XM_027875117.1"/>
</dbReference>
<dbReference type="Gene3D" id="1.25.10.10">
    <property type="entry name" value="Leucine-rich Repeat Variant"/>
    <property type="match status" value="2"/>
</dbReference>
<protein>
    <submittedName>
        <fullName evidence="5">BRCA1 associated ATM activator 1</fullName>
    </submittedName>
</protein>
<reference evidence="6" key="1">
    <citation type="submission" date="2018-12" db="EMBL/GenBank/DDBJ databases">
        <authorList>
            <person name="Yazar S."/>
        </authorList>
    </citation>
    <scope>NUCLEOTIDE SEQUENCE [LARGE SCALE GENOMIC DNA]</scope>
</reference>
<organism evidence="5 6">
    <name type="scientific">Vombatus ursinus</name>
    <name type="common">Common wombat</name>
    <dbReference type="NCBI Taxonomy" id="29139"/>
    <lineage>
        <taxon>Eukaryota</taxon>
        <taxon>Metazoa</taxon>
        <taxon>Chordata</taxon>
        <taxon>Craniata</taxon>
        <taxon>Vertebrata</taxon>
        <taxon>Euteleostomi</taxon>
        <taxon>Mammalia</taxon>
        <taxon>Metatheria</taxon>
        <taxon>Diprotodontia</taxon>
        <taxon>Vombatidae</taxon>
        <taxon>Vombatus</taxon>
    </lineage>
</organism>
<dbReference type="GO" id="GO:0006006">
    <property type="term" value="P:glucose metabolic process"/>
    <property type="evidence" value="ECO:0007669"/>
    <property type="project" value="Ensembl"/>
</dbReference>
<evidence type="ECO:0000256" key="4">
    <source>
        <dbReference type="ARBA" id="ARBA00061308"/>
    </source>
</evidence>
<dbReference type="GeneID" id="114052478"/>
<dbReference type="GO" id="GO:0016477">
    <property type="term" value="P:cell migration"/>
    <property type="evidence" value="ECO:0007669"/>
    <property type="project" value="Ensembl"/>
</dbReference>
<keyword evidence="3" id="KW-0677">Repeat</keyword>
<dbReference type="GO" id="GO:0160234">
    <property type="term" value="P:integrator complex assembly"/>
    <property type="evidence" value="ECO:0007669"/>
    <property type="project" value="Ensembl"/>
</dbReference>
<dbReference type="InterPro" id="IPR000357">
    <property type="entry name" value="HEAT"/>
</dbReference>
<dbReference type="SUPFAM" id="SSF48371">
    <property type="entry name" value="ARM repeat"/>
    <property type="match status" value="1"/>
</dbReference>
<dbReference type="OMA" id="IQVFTEW"/>
<dbReference type="Proteomes" id="UP000314987">
    <property type="component" value="Unassembled WGS sequence"/>
</dbReference>
<dbReference type="CTD" id="221927"/>
<reference evidence="5" key="3">
    <citation type="submission" date="2025-09" db="UniProtKB">
        <authorList>
            <consortium name="Ensembl"/>
        </authorList>
    </citation>
    <scope>IDENTIFICATION</scope>
</reference>
<dbReference type="GO" id="GO:0051646">
    <property type="term" value="P:mitochondrion localization"/>
    <property type="evidence" value="ECO:0007669"/>
    <property type="project" value="Ensembl"/>
</dbReference>
<dbReference type="RefSeq" id="XP_027730919.1">
    <property type="nucleotide sequence ID" value="XM_027875118.1"/>
</dbReference>
<reference evidence="5" key="2">
    <citation type="submission" date="2025-08" db="UniProtKB">
        <authorList>
            <consortium name="Ensembl"/>
        </authorList>
    </citation>
    <scope>IDENTIFICATION</scope>
</reference>
<accession>A0A4X2LLX8</accession>
<comment type="subcellular location">
    <subcellularLocation>
        <location evidence="1">Cytoplasm</location>
    </subcellularLocation>
</comment>
<dbReference type="PANTHER" id="PTHR21331:SF2">
    <property type="entry name" value="BRCA1-ASSOCIATED ATM ACTIVATOR 1"/>
    <property type="match status" value="1"/>
</dbReference>
<dbReference type="STRING" id="29139.ENSVURP00010024963"/>
<dbReference type="GO" id="GO:0010212">
    <property type="term" value="P:response to ionizing radiation"/>
    <property type="evidence" value="ECO:0007669"/>
    <property type="project" value="Ensembl"/>
</dbReference>
<dbReference type="Pfam" id="PF02985">
    <property type="entry name" value="HEAT"/>
    <property type="match status" value="1"/>
</dbReference>
<dbReference type="GO" id="GO:0005654">
    <property type="term" value="C:nucleoplasm"/>
    <property type="evidence" value="ECO:0007669"/>
    <property type="project" value="Ensembl"/>
</dbReference>
<keyword evidence="2" id="KW-0963">Cytoplasm</keyword>
<dbReference type="GO" id="GO:0008283">
    <property type="term" value="P:cell population proliferation"/>
    <property type="evidence" value="ECO:0007669"/>
    <property type="project" value="Ensembl"/>
</dbReference>
<evidence type="ECO:0000256" key="3">
    <source>
        <dbReference type="ARBA" id="ARBA00022737"/>
    </source>
</evidence>
<evidence type="ECO:0000256" key="1">
    <source>
        <dbReference type="ARBA" id="ARBA00004496"/>
    </source>
</evidence>
<dbReference type="GO" id="GO:0030307">
    <property type="term" value="P:positive regulation of cell growth"/>
    <property type="evidence" value="ECO:0007669"/>
    <property type="project" value="Ensembl"/>
</dbReference>
<dbReference type="GeneTree" id="ENSGT00390000017551"/>
<evidence type="ECO:0000256" key="2">
    <source>
        <dbReference type="ARBA" id="ARBA00022490"/>
    </source>
</evidence>
<dbReference type="OrthoDB" id="10057956at2759"/>
<evidence type="ECO:0000313" key="5">
    <source>
        <dbReference type="Ensembl" id="ENSVURP00010024963.1"/>
    </source>
</evidence>
<dbReference type="PANTHER" id="PTHR21331">
    <property type="entry name" value="BRCA1-ASSOCIATED ATM ACTIVATOR 1"/>
    <property type="match status" value="1"/>
</dbReference>
<sequence>MDIECSRLLPSVCAVLVDPKQFVADDTCLEKLLDWFKTVTESESSLLVLQENPCLIELLFHVLKLQDVSSNILSFTLRLAGIFAAHENSFQYLQQGEVLLSLFSEAGPLSRPAWEDPSVRSGWIQGVGSMVQHERAVQFLCDCGAIDVIFSLQGDPSLFVASAASQLLVHILGFTMHSQRAMPLSIQDCDWPLCARMIVGHIEESLCSGTVPQITQALNVLTTLFGRCHDSWTEVLWMRMNPLVGSLLEKEPLMAAHSLVDLFLSMARSPVFSHLECDLWTSSRQALNRLSPTQAGPLALGILNLKDCPQTLRTQALSILLQPLACVLRAASQPAGFPGLLDESVNDSVITDILLSSKSSCAGLLCQTLAHLEELQPLSHLLVDWPHVPLLSAVMTVLQFCSGLATPASSVGDRLCGILIGCFRVQRSALDFLGTLSQGASPSTLVRQVVEILLVYLKSPDSSPTVLKKAFQATLKWLLSLSKTSTSSDLCPQTQHFLRDLFPILQKRLCSPCWEVRDSALEFLTHLTKHWGGRAGFRQALLSSEVPELAEDLLRDPESYVRASAVTAMGQLSSRGLCSNPIGTESKNDEKKSLFLELLEILSTDSEGFPRRAVIQVFTEWLREGHTDVSKDKEQFVTKVLQVVSCDLDWEVRVQGLELALVFLVQTLGQHGTECPYAVEMSSLTQSTLLTESLQILCRVKLFEFIFSALCDCDRPVARKSCDILLYLKAQLSHHGSLQGSGEACTASLGTQSTAWLETTLRKWRARDQGQPSGVADRVDCQEPDDVLEVLRSVDLEGLRGTLAKSSDHIEKSPQSLLQDMLATVGILEENEADCY</sequence>
<dbReference type="InterPro" id="IPR011989">
    <property type="entry name" value="ARM-like"/>
</dbReference>
<dbReference type="GO" id="GO:0005829">
    <property type="term" value="C:cytosol"/>
    <property type="evidence" value="ECO:0007669"/>
    <property type="project" value="Ensembl"/>
</dbReference>
<dbReference type="GO" id="GO:0006974">
    <property type="term" value="P:DNA damage response"/>
    <property type="evidence" value="ECO:0007669"/>
    <property type="project" value="Ensembl"/>
</dbReference>
<evidence type="ECO:0000313" key="6">
    <source>
        <dbReference type="Proteomes" id="UP000314987"/>
    </source>
</evidence>